<keyword evidence="5" id="KW-0539">Nucleus</keyword>
<keyword evidence="5" id="KW-0235">DNA replication</keyword>
<dbReference type="GO" id="GO:0045004">
    <property type="term" value="P:DNA replication proofreading"/>
    <property type="evidence" value="ECO:0007669"/>
    <property type="project" value="TreeGrafter"/>
</dbReference>
<reference evidence="7" key="1">
    <citation type="submission" date="2018-11" db="EMBL/GenBank/DDBJ databases">
        <authorList>
            <consortium name="Pathogen Informatics"/>
        </authorList>
    </citation>
    <scope>NUCLEOTIDE SEQUENCE</scope>
</reference>
<keyword evidence="2 5" id="KW-0808">Transferase</keyword>
<dbReference type="EMBL" id="CAAALY010009279">
    <property type="protein sequence ID" value="VEL10531.1"/>
    <property type="molecule type" value="Genomic_DNA"/>
</dbReference>
<dbReference type="GO" id="GO:0003887">
    <property type="term" value="F:DNA-directed DNA polymerase activity"/>
    <property type="evidence" value="ECO:0007669"/>
    <property type="project" value="UniProtKB-KW"/>
</dbReference>
<dbReference type="SUPFAM" id="SSF53098">
    <property type="entry name" value="Ribonuclease H-like"/>
    <property type="match status" value="1"/>
</dbReference>
<comment type="cofactor">
    <cofactor evidence="5">
        <name>[4Fe-4S] cluster</name>
        <dbReference type="ChEBI" id="CHEBI:49883"/>
    </cofactor>
</comment>
<dbReference type="InterPro" id="IPR043502">
    <property type="entry name" value="DNA/RNA_pol_sf"/>
</dbReference>
<feature type="domain" description="DNA-directed DNA polymerase family B exonuclease" evidence="6">
    <location>
        <begin position="2"/>
        <end position="104"/>
    </location>
</feature>
<evidence type="ECO:0000256" key="2">
    <source>
        <dbReference type="ARBA" id="ARBA00022679"/>
    </source>
</evidence>
<keyword evidence="5" id="KW-0238">DNA-binding</keyword>
<comment type="subcellular location">
    <subcellularLocation>
        <location evidence="5">Nucleus</location>
    </subcellularLocation>
</comment>
<keyword evidence="5" id="KW-0863">Zinc-finger</keyword>
<keyword evidence="5" id="KW-0004">4Fe-4S</keyword>
<dbReference type="SUPFAM" id="SSF56672">
    <property type="entry name" value="DNA/RNA polymerases"/>
    <property type="match status" value="1"/>
</dbReference>
<dbReference type="GO" id="GO:0008310">
    <property type="term" value="F:single-stranded DNA 3'-5' DNA exonuclease activity"/>
    <property type="evidence" value="ECO:0007669"/>
    <property type="project" value="TreeGrafter"/>
</dbReference>
<protein>
    <recommendedName>
        <fullName evidence="5">DNA polymerase epsilon catalytic subunit</fullName>
        <ecNumber evidence="5">2.7.7.7</ecNumber>
    </recommendedName>
</protein>
<keyword evidence="5" id="KW-0479">Metal-binding</keyword>
<gene>
    <name evidence="7" type="ORF">PXEA_LOCUS3971</name>
</gene>
<dbReference type="GO" id="GO:0006272">
    <property type="term" value="P:leading strand elongation"/>
    <property type="evidence" value="ECO:0007669"/>
    <property type="project" value="TreeGrafter"/>
</dbReference>
<dbReference type="GO" id="GO:0003677">
    <property type="term" value="F:DNA binding"/>
    <property type="evidence" value="ECO:0007669"/>
    <property type="project" value="UniProtKB-KW"/>
</dbReference>
<dbReference type="Gene3D" id="3.30.420.10">
    <property type="entry name" value="Ribonuclease H-like superfamily/Ribonuclease H"/>
    <property type="match status" value="1"/>
</dbReference>
<evidence type="ECO:0000256" key="4">
    <source>
        <dbReference type="ARBA" id="ARBA00022932"/>
    </source>
</evidence>
<dbReference type="InterPro" id="IPR006172">
    <property type="entry name" value="DNA-dir_DNA_pol_B"/>
</dbReference>
<dbReference type="OrthoDB" id="10060449at2759"/>
<evidence type="ECO:0000256" key="3">
    <source>
        <dbReference type="ARBA" id="ARBA00022695"/>
    </source>
</evidence>
<keyword evidence="4 5" id="KW-0239">DNA-directed DNA polymerase</keyword>
<proteinExistence type="inferred from homology"/>
<dbReference type="GO" id="GO:0051539">
    <property type="term" value="F:4 iron, 4 sulfur cluster binding"/>
    <property type="evidence" value="ECO:0007669"/>
    <property type="project" value="UniProtKB-KW"/>
</dbReference>
<evidence type="ECO:0000313" key="8">
    <source>
        <dbReference type="Proteomes" id="UP000784294"/>
    </source>
</evidence>
<evidence type="ECO:0000256" key="5">
    <source>
        <dbReference type="RuleBase" id="RU365029"/>
    </source>
</evidence>
<sequence length="430" mass="47674">MPDEVSVLGAFFEHIRRVRPNVIVTYNGDNFDWPFVEARALHYGIRMTEEIGFSRNTSHSGMGAAAGASSDGDYLSRCCVHMDCLKWVKRDSYLPVGAHGLKAVAKAKLHFDPVEVDPEVMLQMARESPRSLANYSVSDAVATYYLYMKYVHPFVFALCTILPLGPDDVLRKGSGTLCEALLMVQAYAANVIFPHKQTGGSGSGIDAIENILPEKMTYGSDFSSGTSRFTRDGHLIDSETYVGGHVEALEAGVFRADIPVAFRLSAAGCRRLREDARRCLTRAILTEVGMPVEDSEAPLSQFIKIESFDKVCSSMEATLSDLAASPNRIECPVIYHLDVGAMYPNIILTNRLQPSAVLPADANTRCPGCHFYKMDALCQRFMPWTWRAEIWTASRAECYRVQAQLAQEKFPSKVTNEAGRQVGRKKLLFV</sequence>
<dbReference type="GO" id="GO:0008270">
    <property type="term" value="F:zinc ion binding"/>
    <property type="evidence" value="ECO:0007669"/>
    <property type="project" value="UniProtKB-KW"/>
</dbReference>
<dbReference type="GO" id="GO:0000278">
    <property type="term" value="P:mitotic cell cycle"/>
    <property type="evidence" value="ECO:0007669"/>
    <property type="project" value="TreeGrafter"/>
</dbReference>
<comment type="catalytic activity">
    <reaction evidence="5">
        <text>DNA(n) + a 2'-deoxyribonucleoside 5'-triphosphate = DNA(n+1) + diphosphate</text>
        <dbReference type="Rhea" id="RHEA:22508"/>
        <dbReference type="Rhea" id="RHEA-COMP:17339"/>
        <dbReference type="Rhea" id="RHEA-COMP:17340"/>
        <dbReference type="ChEBI" id="CHEBI:33019"/>
        <dbReference type="ChEBI" id="CHEBI:61560"/>
        <dbReference type="ChEBI" id="CHEBI:173112"/>
        <dbReference type="EC" id="2.7.7.7"/>
    </reaction>
</comment>
<comment type="caution">
    <text evidence="7">The sequence shown here is derived from an EMBL/GenBank/DDBJ whole genome shotgun (WGS) entry which is preliminary data.</text>
</comment>
<keyword evidence="5" id="KW-0411">Iron-sulfur</keyword>
<comment type="similarity">
    <text evidence="1 5">Belongs to the DNA polymerase type-B family.</text>
</comment>
<dbReference type="PANTHER" id="PTHR10670:SF0">
    <property type="entry name" value="DNA POLYMERASE EPSILON CATALYTIC SUBUNIT A"/>
    <property type="match status" value="1"/>
</dbReference>
<keyword evidence="5" id="KW-0862">Zinc</keyword>
<dbReference type="PANTHER" id="PTHR10670">
    <property type="entry name" value="DNA POLYMERASE EPSILON CATALYTIC SUBUNIT A"/>
    <property type="match status" value="1"/>
</dbReference>
<dbReference type="InterPro" id="IPR029703">
    <property type="entry name" value="POL2"/>
</dbReference>
<dbReference type="EC" id="2.7.7.7" evidence="5"/>
<dbReference type="FunFam" id="3.30.420.10:FF:000217">
    <property type="entry name" value="DNA polymerase epsilon catalytic subunit"/>
    <property type="match status" value="1"/>
</dbReference>
<dbReference type="AlphaFoldDB" id="A0A448WFI0"/>
<dbReference type="Proteomes" id="UP000784294">
    <property type="component" value="Unassembled WGS sequence"/>
</dbReference>
<keyword evidence="8" id="KW-1185">Reference proteome</keyword>
<name>A0A448WFI0_9PLAT</name>
<organism evidence="7 8">
    <name type="scientific">Protopolystoma xenopodis</name>
    <dbReference type="NCBI Taxonomy" id="117903"/>
    <lineage>
        <taxon>Eukaryota</taxon>
        <taxon>Metazoa</taxon>
        <taxon>Spiralia</taxon>
        <taxon>Lophotrochozoa</taxon>
        <taxon>Platyhelminthes</taxon>
        <taxon>Monogenea</taxon>
        <taxon>Polyopisthocotylea</taxon>
        <taxon>Polystomatidea</taxon>
        <taxon>Polystomatidae</taxon>
        <taxon>Protopolystoma</taxon>
    </lineage>
</organism>
<evidence type="ECO:0000259" key="6">
    <source>
        <dbReference type="Pfam" id="PF03104"/>
    </source>
</evidence>
<dbReference type="Pfam" id="PF03104">
    <property type="entry name" value="DNA_pol_B_exo1"/>
    <property type="match status" value="1"/>
</dbReference>
<dbReference type="GO" id="GO:0000166">
    <property type="term" value="F:nucleotide binding"/>
    <property type="evidence" value="ECO:0007669"/>
    <property type="project" value="InterPro"/>
</dbReference>
<dbReference type="GO" id="GO:0006287">
    <property type="term" value="P:base-excision repair, gap-filling"/>
    <property type="evidence" value="ECO:0007669"/>
    <property type="project" value="TreeGrafter"/>
</dbReference>
<dbReference type="InterPro" id="IPR012337">
    <property type="entry name" value="RNaseH-like_sf"/>
</dbReference>
<comment type="function">
    <text evidence="5">DNA polymerase II participates in chromosomal DNA replication.</text>
</comment>
<dbReference type="GO" id="GO:0008622">
    <property type="term" value="C:epsilon DNA polymerase complex"/>
    <property type="evidence" value="ECO:0007669"/>
    <property type="project" value="InterPro"/>
</dbReference>
<dbReference type="SMART" id="SM00486">
    <property type="entry name" value="POLBc"/>
    <property type="match status" value="1"/>
</dbReference>
<keyword evidence="5" id="KW-0408">Iron</keyword>
<dbReference type="InterPro" id="IPR006133">
    <property type="entry name" value="DNA-dir_DNA_pol_B_exonuc"/>
</dbReference>
<evidence type="ECO:0000256" key="1">
    <source>
        <dbReference type="ARBA" id="ARBA00005755"/>
    </source>
</evidence>
<keyword evidence="3 5" id="KW-0548">Nucleotidyltransferase</keyword>
<evidence type="ECO:0000313" key="7">
    <source>
        <dbReference type="EMBL" id="VEL10531.1"/>
    </source>
</evidence>
<accession>A0A448WFI0</accession>
<dbReference type="InterPro" id="IPR036397">
    <property type="entry name" value="RNaseH_sf"/>
</dbReference>
<dbReference type="GO" id="GO:0006297">
    <property type="term" value="P:nucleotide-excision repair, DNA gap filling"/>
    <property type="evidence" value="ECO:0007669"/>
    <property type="project" value="TreeGrafter"/>
</dbReference>